<feature type="region of interest" description="Disordered" evidence="1">
    <location>
        <begin position="945"/>
        <end position="1106"/>
    </location>
</feature>
<dbReference type="GeneID" id="37016836"/>
<feature type="compositionally biased region" description="Pro residues" evidence="1">
    <location>
        <begin position="1205"/>
        <end position="1214"/>
    </location>
</feature>
<feature type="region of interest" description="Disordered" evidence="1">
    <location>
        <begin position="1140"/>
        <end position="1219"/>
    </location>
</feature>
<proteinExistence type="predicted"/>
<protein>
    <recommendedName>
        <fullName evidence="5">Galactose oxidase</fullName>
    </recommendedName>
</protein>
<accession>A0A316U0Y7</accession>
<feature type="compositionally biased region" description="Polar residues" evidence="1">
    <location>
        <begin position="1266"/>
        <end position="1280"/>
    </location>
</feature>
<dbReference type="EMBL" id="KZ819333">
    <property type="protein sequence ID" value="PWN19062.1"/>
    <property type="molecule type" value="Genomic_DNA"/>
</dbReference>
<feature type="region of interest" description="Disordered" evidence="1">
    <location>
        <begin position="864"/>
        <end position="920"/>
    </location>
</feature>
<keyword evidence="2" id="KW-0812">Transmembrane</keyword>
<feature type="compositionally biased region" description="Low complexity" evidence="1">
    <location>
        <begin position="428"/>
        <end position="463"/>
    </location>
</feature>
<evidence type="ECO:0000313" key="3">
    <source>
        <dbReference type="EMBL" id="PWN19062.1"/>
    </source>
</evidence>
<dbReference type="STRING" id="1684307.A0A316U0Y7"/>
<feature type="region of interest" description="Disordered" evidence="1">
    <location>
        <begin position="428"/>
        <end position="547"/>
    </location>
</feature>
<feature type="compositionally biased region" description="Polar residues" evidence="1">
    <location>
        <begin position="892"/>
        <end position="912"/>
    </location>
</feature>
<feature type="region of interest" description="Disordered" evidence="1">
    <location>
        <begin position="621"/>
        <end position="643"/>
    </location>
</feature>
<feature type="region of interest" description="Disordered" evidence="1">
    <location>
        <begin position="1235"/>
        <end position="1313"/>
    </location>
</feature>
<dbReference type="SUPFAM" id="SSF117281">
    <property type="entry name" value="Kelch motif"/>
    <property type="match status" value="1"/>
</dbReference>
<feature type="compositionally biased region" description="Basic and acidic residues" evidence="1">
    <location>
        <begin position="1160"/>
        <end position="1172"/>
    </location>
</feature>
<dbReference type="PANTHER" id="PTHR23244:SF471">
    <property type="entry name" value="GUANINE NUCLEOTIDE-BINDING PROTEIN SUBUNIT BETA 1-RELATED"/>
    <property type="match status" value="1"/>
</dbReference>
<dbReference type="Pfam" id="PF24681">
    <property type="entry name" value="Kelch_KLHDC2_KLHL20_DRC7"/>
    <property type="match status" value="1"/>
</dbReference>
<feature type="compositionally biased region" description="Polar residues" evidence="1">
    <location>
        <begin position="864"/>
        <end position="881"/>
    </location>
</feature>
<dbReference type="InterPro" id="IPR015915">
    <property type="entry name" value="Kelch-typ_b-propeller"/>
</dbReference>
<name>A0A316U0Y7_9BASI</name>
<dbReference type="Gene3D" id="2.120.10.80">
    <property type="entry name" value="Kelch-type beta propeller"/>
    <property type="match status" value="2"/>
</dbReference>
<feature type="transmembrane region" description="Helical" evidence="2">
    <location>
        <begin position="550"/>
        <end position="571"/>
    </location>
</feature>
<dbReference type="PANTHER" id="PTHR23244">
    <property type="entry name" value="KELCH REPEAT DOMAIN"/>
    <property type="match status" value="1"/>
</dbReference>
<dbReference type="OrthoDB" id="432528at2759"/>
<keyword evidence="2" id="KW-0472">Membrane</keyword>
<keyword evidence="4" id="KW-1185">Reference proteome</keyword>
<evidence type="ECO:0008006" key="5">
    <source>
        <dbReference type="Google" id="ProtNLM"/>
    </source>
</evidence>
<dbReference type="RefSeq" id="XP_025346222.1">
    <property type="nucleotide sequence ID" value="XM_025495102.1"/>
</dbReference>
<feature type="compositionally biased region" description="Low complexity" evidence="1">
    <location>
        <begin position="1173"/>
        <end position="1182"/>
    </location>
</feature>
<gene>
    <name evidence="3" type="ORF">BCV69DRAFT_314247</name>
</gene>
<reference evidence="3 4" key="1">
    <citation type="journal article" date="2018" name="Mol. Biol. Evol.">
        <title>Broad Genomic Sampling Reveals a Smut Pathogenic Ancestry of the Fungal Clade Ustilaginomycotina.</title>
        <authorList>
            <person name="Kijpornyongpan T."/>
            <person name="Mondo S.J."/>
            <person name="Barry K."/>
            <person name="Sandor L."/>
            <person name="Lee J."/>
            <person name="Lipzen A."/>
            <person name="Pangilinan J."/>
            <person name="LaButti K."/>
            <person name="Hainaut M."/>
            <person name="Henrissat B."/>
            <person name="Grigoriev I.V."/>
            <person name="Spatafora J.W."/>
            <person name="Aime M.C."/>
        </authorList>
    </citation>
    <scope>NUCLEOTIDE SEQUENCE [LARGE SCALE GENOMIC DNA]</scope>
    <source>
        <strain evidence="3 4">MCA 4718</strain>
    </source>
</reference>
<dbReference type="Proteomes" id="UP000245942">
    <property type="component" value="Unassembled WGS sequence"/>
</dbReference>
<feature type="compositionally biased region" description="Basic and acidic residues" evidence="1">
    <location>
        <begin position="968"/>
        <end position="981"/>
    </location>
</feature>
<feature type="compositionally biased region" description="Polar residues" evidence="1">
    <location>
        <begin position="1043"/>
        <end position="1076"/>
    </location>
</feature>
<evidence type="ECO:0000256" key="1">
    <source>
        <dbReference type="SAM" id="MobiDB-lite"/>
    </source>
</evidence>
<feature type="compositionally biased region" description="Polar residues" evidence="1">
    <location>
        <begin position="632"/>
        <end position="643"/>
    </location>
</feature>
<sequence>MLLALSPSQHRDGRRKRGRARLGTWGTALLVGGFAIAACQTAQAQTTTAVARWGQASALLSSLFVVYGGQTADTSGTASSYTSGTLSADLLLLDLNSSFSVGIGSPAPWQTVALGDTSALVNAEGSRTTAPTVAFGSLAPLTHRQVLLFGGSASAAAVQTGTDSTYTFQLIEADDATYSATWELAPAAWSQPTRRIYQSMESDGRGGVWIMGGQREDSSSAALDEAWTFNHSSSSPLFNSLAAPTGSLVGATATLLSDDTILFLGGEDSTGALQAFDSVVTYDTTSNSWSSLRTRGVNGSSSAVPVPRRGHVAVSLPNQRIFLHGGSSTADLTTPLDDAWILDWSVSTPRWTQIPFSNIAPTARFGHSAVAYGSKVLMTLGWAGTAPADVAVYAFDASTMVAGSDGTWSGGSWISWYTPDATVVATTDTTTGQTVTSGDSTTSSGSTANNVGGNGSSTSSGGTPKKGSDRSSGSASTTSSSSSASSSTSSSPSSSSAKAGHKTSSSAKTSTAGAISSTKTPTPAAPDDNSKSQDLTSDDGSKGSSAGAKAGAAIGVLLGVGLVVAAGYVLYNRRKQKKRLAMWQYGKPGGEDGYGASGAGGGAGLLGGAAAMGYEEGGYAGDEKDHYPAPPSSQGHNDGSWSPPTALFPSVFGSVRSKKPEGLAPLHVYGNIGRDAAPVSVSGGVYASHHSHATEGSGPGVREKLAMLTGLNGWSQHGHQQRFDMLADEDAEAAYGAHDNRSSMHHYGNSEDVAGDVGGYTGGYDYQKDDVHDGYDDYDNAYSPEGLPYDSEQGAYHGQSTGVRSVSGAAAGFMAAVRTVSGSHRQHAHQRLPTEEEDYVANEPYDEKYGTYARNEAVGSELSYQSTVRKSNRGTRPSSIRDSIIDGFTSLPEKSSNRRNSIGQHSQHTLEGSSSMKRSSSWWDRVMSGSSILDRTSSGRLAVLPSARDPIRDPALPPSLSTLTAIKESPRSVDPSEDRSTFDGPHTVQPTVRAIDNNGHKRKAGRVGEMMLADGHGRSQSSLQSGTSSQLEAQLRDMDVAQRTRTGSGSDMTVSTKKTRRTNNSSATSRGTSSVGLPQPVDVMGDDARRRDSSYASQAHAPRYEIGDVSHASVGADADDTAAGGEVLADLSLSAISESDGLGADESRDLAGDFSSPSPFDDRYASRKEPSRRSLLPRSASEVPSITPLTTKRARANPRLTNPSNPLPKNPQAPPLVGSVKDRVEAIERRKSELLAAATAGSGSGSTGGSLPASPSLTEMGYEQQEVYSATPNPGVSVTGTPLMGKVSHGLVPKPQLFVANPDHARRNRAGRS</sequence>
<organism evidence="3 4">
    <name type="scientific">Pseudomicrostroma glucosiphilum</name>
    <dbReference type="NCBI Taxonomy" id="1684307"/>
    <lineage>
        <taxon>Eukaryota</taxon>
        <taxon>Fungi</taxon>
        <taxon>Dikarya</taxon>
        <taxon>Basidiomycota</taxon>
        <taxon>Ustilaginomycotina</taxon>
        <taxon>Exobasidiomycetes</taxon>
        <taxon>Microstromatales</taxon>
        <taxon>Microstromatales incertae sedis</taxon>
        <taxon>Pseudomicrostroma</taxon>
    </lineage>
</organism>
<feature type="compositionally biased region" description="Low complexity" evidence="1">
    <location>
        <begin position="1019"/>
        <end position="1031"/>
    </location>
</feature>
<evidence type="ECO:0000256" key="2">
    <source>
        <dbReference type="SAM" id="Phobius"/>
    </source>
</evidence>
<keyword evidence="2" id="KW-1133">Transmembrane helix</keyword>
<feature type="compositionally biased region" description="Low complexity" evidence="1">
    <location>
        <begin position="471"/>
        <end position="520"/>
    </location>
</feature>
<evidence type="ECO:0000313" key="4">
    <source>
        <dbReference type="Proteomes" id="UP000245942"/>
    </source>
</evidence>